<reference evidence="2" key="1">
    <citation type="submission" date="2020-02" db="EMBL/GenBank/DDBJ databases">
        <authorList>
            <person name="Meier V. D."/>
        </authorList>
    </citation>
    <scope>NUCLEOTIDE SEQUENCE</scope>
    <source>
        <strain evidence="2">AVDCRST_MAG65</strain>
    </source>
</reference>
<proteinExistence type="predicted"/>
<gene>
    <name evidence="2" type="ORF">AVDCRST_MAG65-823</name>
</gene>
<feature type="compositionally biased region" description="Low complexity" evidence="1">
    <location>
        <begin position="88"/>
        <end position="97"/>
    </location>
</feature>
<evidence type="ECO:0000313" key="2">
    <source>
        <dbReference type="EMBL" id="CAA9471815.1"/>
    </source>
</evidence>
<accession>A0A6J4RES8</accession>
<dbReference type="EMBL" id="CADCVL010000140">
    <property type="protein sequence ID" value="CAA9471815.1"/>
    <property type="molecule type" value="Genomic_DNA"/>
</dbReference>
<feature type="compositionally biased region" description="Basic and acidic residues" evidence="1">
    <location>
        <begin position="69"/>
        <end position="83"/>
    </location>
</feature>
<evidence type="ECO:0000256" key="1">
    <source>
        <dbReference type="SAM" id="MobiDB-lite"/>
    </source>
</evidence>
<dbReference type="AlphaFoldDB" id="A0A6J4RES8"/>
<sequence>ERGGNRGAHAASAARPAAAEVQAPQLRPRPSARADRRGGLARRRPPPAADPRASGRAGARRAVGAGAPGDDRLPSRRSRDGPRHLRRQGAAGRSRHAAGGALRLFALSCRRARRRGLRGRPFRRGAPRAGLRLELPDARRALRAGPDGLRGVEVDRHRRRRVPYPRRLARRAVREPDPAARLPPDRPPAAAALLSQCLHPHGAAGRGAPAGRGM</sequence>
<organism evidence="2">
    <name type="scientific">uncultured Solirubrobacteraceae bacterium</name>
    <dbReference type="NCBI Taxonomy" id="1162706"/>
    <lineage>
        <taxon>Bacteria</taxon>
        <taxon>Bacillati</taxon>
        <taxon>Actinomycetota</taxon>
        <taxon>Thermoleophilia</taxon>
        <taxon>Solirubrobacterales</taxon>
        <taxon>Solirubrobacteraceae</taxon>
        <taxon>environmental samples</taxon>
    </lineage>
</organism>
<feature type="non-terminal residue" evidence="2">
    <location>
        <position position="214"/>
    </location>
</feature>
<feature type="compositionally biased region" description="Low complexity" evidence="1">
    <location>
        <begin position="50"/>
        <end position="65"/>
    </location>
</feature>
<feature type="non-terminal residue" evidence="2">
    <location>
        <position position="1"/>
    </location>
</feature>
<feature type="region of interest" description="Disordered" evidence="1">
    <location>
        <begin position="1"/>
        <end position="97"/>
    </location>
</feature>
<feature type="compositionally biased region" description="Low complexity" evidence="1">
    <location>
        <begin position="8"/>
        <end position="23"/>
    </location>
</feature>
<name>A0A6J4RES8_9ACTN</name>
<protein>
    <submittedName>
        <fullName evidence="2">Uncharacterized protein</fullName>
    </submittedName>
</protein>